<dbReference type="GO" id="GO:0005737">
    <property type="term" value="C:cytoplasm"/>
    <property type="evidence" value="ECO:0007669"/>
    <property type="project" value="TreeGrafter"/>
</dbReference>
<protein>
    <recommendedName>
        <fullName evidence="8">Myosin motor domain-containing protein</fullName>
    </recommendedName>
</protein>
<dbReference type="EMBL" id="KN881628">
    <property type="protein sequence ID" value="KIY53045.1"/>
    <property type="molecule type" value="Genomic_DNA"/>
</dbReference>
<evidence type="ECO:0000256" key="2">
    <source>
        <dbReference type="ARBA" id="ARBA00022840"/>
    </source>
</evidence>
<dbReference type="CDD" id="cd01380">
    <property type="entry name" value="MYSc_Myo5"/>
    <property type="match status" value="1"/>
</dbReference>
<comment type="similarity">
    <text evidence="6">Belongs to the TRAFAC class myosin-kinesin ATPase superfamily. Myosin family.</text>
</comment>
<dbReference type="Gene3D" id="1.10.10.820">
    <property type="match status" value="1"/>
</dbReference>
<dbReference type="GO" id="GO:0007015">
    <property type="term" value="P:actin filament organization"/>
    <property type="evidence" value="ECO:0007669"/>
    <property type="project" value="TreeGrafter"/>
</dbReference>
<feature type="region of interest" description="Disordered" evidence="7">
    <location>
        <begin position="866"/>
        <end position="968"/>
    </location>
</feature>
<feature type="region of interest" description="Disordered" evidence="7">
    <location>
        <begin position="842"/>
        <end position="861"/>
    </location>
</feature>
<sequence length="968" mass="109157">MAEHIYSQGTQVWMPDPAELWLPGEVHSSTNGSGGTIKLVFAMEGRDEKVVLETTPKEIESGSQKLPPLRNPPHVEVSKDLSNLAHLNEPSVLHTIRLRYSEHKIYTYSGIVLIAVNPFANVKVYGPEIMQQYVDGDREQLDPHLFAIAEDAYATMRTDGRAQTIIVSGESGAGKTESAKYIMRFLASIDPVAQQRATYRTVDDSSPIERQILATNPILEAFGNAKTIRNDNSSRFGKYIQILFDEKPKIIGACIRTYLLERSRVVAQQSSERNYHVFYQLCMGTSPEERAELGLENAERFSYLNPTSVDVANANDGVNFRGTRRALSTIGIAPQRQWIIFQILAAILHIGNISITQRREGAVIDSDDASLVRAASLLEVDAFALRKWTTHKQIATRSEAIATSLNASQAIVVRDGLAKFIYAALFEWLVDIVNQSLSGAGKDAQSFIGVLDIYGFEHLQKNSFEQFCINYANEKLQQQYTSYVFKLEQAEYSKEKIDWTFIDFSDNQPCIDLIEGKLGILALMDEESRLIGGTDVSFVQKLNAQLLKPENARTFKRHFQGNLAFAVAHYANDVTYDADGFLEKNRGAMPDEYISLLTSTKSTMLREVIDVELRSMTSPHADSPDVNSNTSPIPDTRSAISNSAGKRGFSRKPTQCSIFKLSLATLMESLYKTHIHYIRCIKPNEYKKAWEFDSSLVLGQLRACGVLETIKISCAGYPSRMTYEEFADRYYMLIPFVQRRHLMKDNRRLCSTVLRTVVDDQSKFQYGQTKIFFRIRVLAVLEGVRTQRLNTFVTALQKHVRRRQAVRRYQEIRHAVIDIQAACRRVLAYHLLVRMRIENAMKKTSPARNTKKQTILKRTSRLIPRIDIPTSMIPKPATKSAGSSPQEQIPFPKLFPSSPPRQHHPPPPASSQPTSPVKSRLKKLGSSVRLRAGHCDRRDSPPPEPAPPAAPELRIYNQFMKGREPTFG</sequence>
<feature type="compositionally biased region" description="Polar residues" evidence="7">
    <location>
        <begin position="617"/>
        <end position="644"/>
    </location>
</feature>
<dbReference type="PRINTS" id="PR00193">
    <property type="entry name" value="MYOSINHEAVY"/>
</dbReference>
<feature type="region of interest" description="Actin-binding" evidence="6">
    <location>
        <begin position="663"/>
        <end position="685"/>
    </location>
</feature>
<proteinExistence type="inferred from homology"/>
<dbReference type="Gene3D" id="6.20.240.20">
    <property type="match status" value="1"/>
</dbReference>
<dbReference type="Gene3D" id="1.20.120.720">
    <property type="entry name" value="Myosin VI head, motor domain, U50 subdomain"/>
    <property type="match status" value="1"/>
</dbReference>
<dbReference type="InterPro" id="IPR036961">
    <property type="entry name" value="Kinesin_motor_dom_sf"/>
</dbReference>
<reference evidence="9 10" key="1">
    <citation type="journal article" date="2015" name="Fungal Genet. Biol.">
        <title>Evolution of novel wood decay mechanisms in Agaricales revealed by the genome sequences of Fistulina hepatica and Cylindrobasidium torrendii.</title>
        <authorList>
            <person name="Floudas D."/>
            <person name="Held B.W."/>
            <person name="Riley R."/>
            <person name="Nagy L.G."/>
            <person name="Koehler G."/>
            <person name="Ransdell A.S."/>
            <person name="Younus H."/>
            <person name="Chow J."/>
            <person name="Chiniquy J."/>
            <person name="Lipzen A."/>
            <person name="Tritt A."/>
            <person name="Sun H."/>
            <person name="Haridas S."/>
            <person name="LaButti K."/>
            <person name="Ohm R.A."/>
            <person name="Kues U."/>
            <person name="Blanchette R.A."/>
            <person name="Grigoriev I.V."/>
            <person name="Minto R.E."/>
            <person name="Hibbett D.S."/>
        </authorList>
    </citation>
    <scope>NUCLEOTIDE SEQUENCE [LARGE SCALE GENOMIC DNA]</scope>
    <source>
        <strain evidence="9 10">ATCC 64428</strain>
    </source>
</reference>
<feature type="domain" description="Myosin motor" evidence="8">
    <location>
        <begin position="76"/>
        <end position="786"/>
    </location>
</feature>
<dbReference type="SUPFAM" id="SSF52540">
    <property type="entry name" value="P-loop containing nucleoside triphosphate hydrolases"/>
    <property type="match status" value="1"/>
</dbReference>
<keyword evidence="3 6" id="KW-0518">Myosin</keyword>
<dbReference type="PANTHER" id="PTHR13140:SF706">
    <property type="entry name" value="DILUTE CLASS UNCONVENTIONAL MYOSIN, ISOFORM C"/>
    <property type="match status" value="1"/>
</dbReference>
<evidence type="ECO:0000256" key="4">
    <source>
        <dbReference type="ARBA" id="ARBA00023175"/>
    </source>
</evidence>
<accession>A0A0D7AME7</accession>
<keyword evidence="5 6" id="KW-0009">Actin-binding</keyword>
<dbReference type="GO" id="GO:0005524">
    <property type="term" value="F:ATP binding"/>
    <property type="evidence" value="ECO:0007669"/>
    <property type="project" value="UniProtKB-UniRule"/>
</dbReference>
<dbReference type="InterPro" id="IPR036103">
    <property type="entry name" value="MYSc_Myo5"/>
</dbReference>
<keyword evidence="4 6" id="KW-0505">Motor protein</keyword>
<feature type="region of interest" description="Disordered" evidence="7">
    <location>
        <begin position="617"/>
        <end position="651"/>
    </location>
</feature>
<gene>
    <name evidence="9" type="ORF">FISHEDRAFT_33985</name>
</gene>
<feature type="compositionally biased region" description="Basic residues" evidence="7">
    <location>
        <begin position="849"/>
        <end position="860"/>
    </location>
</feature>
<dbReference type="FunFam" id="1.10.10.820:FF:000001">
    <property type="entry name" value="Myosin heavy chain"/>
    <property type="match status" value="1"/>
</dbReference>
<organism evidence="9 10">
    <name type="scientific">Fistulina hepatica ATCC 64428</name>
    <dbReference type="NCBI Taxonomy" id="1128425"/>
    <lineage>
        <taxon>Eukaryota</taxon>
        <taxon>Fungi</taxon>
        <taxon>Dikarya</taxon>
        <taxon>Basidiomycota</taxon>
        <taxon>Agaricomycotina</taxon>
        <taxon>Agaricomycetes</taxon>
        <taxon>Agaricomycetidae</taxon>
        <taxon>Agaricales</taxon>
        <taxon>Fistulinaceae</taxon>
        <taxon>Fistulina</taxon>
    </lineage>
</organism>
<evidence type="ECO:0000256" key="1">
    <source>
        <dbReference type="ARBA" id="ARBA00022741"/>
    </source>
</evidence>
<dbReference type="GO" id="GO:0051015">
    <property type="term" value="F:actin filament binding"/>
    <property type="evidence" value="ECO:0007669"/>
    <property type="project" value="TreeGrafter"/>
</dbReference>
<dbReference type="GO" id="GO:0016020">
    <property type="term" value="C:membrane"/>
    <property type="evidence" value="ECO:0007669"/>
    <property type="project" value="TreeGrafter"/>
</dbReference>
<keyword evidence="2 6" id="KW-0067">ATP-binding</keyword>
<keyword evidence="1 6" id="KW-0547">Nucleotide-binding</keyword>
<dbReference type="SMART" id="SM00242">
    <property type="entry name" value="MYSc"/>
    <property type="match status" value="1"/>
</dbReference>
<dbReference type="OrthoDB" id="6108017at2759"/>
<name>A0A0D7AME7_9AGAR</name>
<feature type="binding site" evidence="6">
    <location>
        <begin position="169"/>
        <end position="176"/>
    </location>
    <ligand>
        <name>ATP</name>
        <dbReference type="ChEBI" id="CHEBI:30616"/>
    </ligand>
</feature>
<evidence type="ECO:0000256" key="7">
    <source>
        <dbReference type="SAM" id="MobiDB-lite"/>
    </source>
</evidence>
<dbReference type="GO" id="GO:0000146">
    <property type="term" value="F:microfilament motor activity"/>
    <property type="evidence" value="ECO:0007669"/>
    <property type="project" value="TreeGrafter"/>
</dbReference>
<evidence type="ECO:0000313" key="10">
    <source>
        <dbReference type="Proteomes" id="UP000054144"/>
    </source>
</evidence>
<dbReference type="PANTHER" id="PTHR13140">
    <property type="entry name" value="MYOSIN"/>
    <property type="match status" value="1"/>
</dbReference>
<dbReference type="InterPro" id="IPR001609">
    <property type="entry name" value="Myosin_head_motor_dom-like"/>
</dbReference>
<dbReference type="Gene3D" id="3.40.850.10">
    <property type="entry name" value="Kinesin motor domain"/>
    <property type="match status" value="1"/>
</dbReference>
<dbReference type="AlphaFoldDB" id="A0A0D7AME7"/>
<dbReference type="Proteomes" id="UP000054144">
    <property type="component" value="Unassembled WGS sequence"/>
</dbReference>
<evidence type="ECO:0000256" key="3">
    <source>
        <dbReference type="ARBA" id="ARBA00023123"/>
    </source>
</evidence>
<evidence type="ECO:0000259" key="8">
    <source>
        <dbReference type="PROSITE" id="PS51456"/>
    </source>
</evidence>
<dbReference type="InterPro" id="IPR027417">
    <property type="entry name" value="P-loop_NTPase"/>
</dbReference>
<evidence type="ECO:0000313" key="9">
    <source>
        <dbReference type="EMBL" id="KIY53045.1"/>
    </source>
</evidence>
<keyword evidence="10" id="KW-1185">Reference proteome</keyword>
<dbReference type="Gene3D" id="1.20.5.190">
    <property type="match status" value="1"/>
</dbReference>
<evidence type="ECO:0000256" key="6">
    <source>
        <dbReference type="PROSITE-ProRule" id="PRU00782"/>
    </source>
</evidence>
<dbReference type="GO" id="GO:0016459">
    <property type="term" value="C:myosin complex"/>
    <property type="evidence" value="ECO:0007669"/>
    <property type="project" value="UniProtKB-KW"/>
</dbReference>
<dbReference type="Pfam" id="PF00063">
    <property type="entry name" value="Myosin_head"/>
    <property type="match status" value="1"/>
</dbReference>
<dbReference type="Gene3D" id="1.20.58.530">
    <property type="match status" value="1"/>
</dbReference>
<dbReference type="PROSITE" id="PS51456">
    <property type="entry name" value="MYOSIN_MOTOR"/>
    <property type="match status" value="1"/>
</dbReference>
<evidence type="ECO:0000256" key="5">
    <source>
        <dbReference type="ARBA" id="ARBA00023203"/>
    </source>
</evidence>